<dbReference type="PANTHER" id="PTHR47534:SF2">
    <property type="entry name" value="KETOREDUCTASE (KR) DOMAIN-CONTAINING PROTEIN-RELATED"/>
    <property type="match status" value="1"/>
</dbReference>
<dbReference type="EMBL" id="BCMY01000020">
    <property type="protein sequence ID" value="GAQ46232.1"/>
    <property type="molecule type" value="Genomic_DNA"/>
</dbReference>
<keyword evidence="1" id="KW-0560">Oxidoreductase</keyword>
<dbReference type="PRINTS" id="PR00081">
    <property type="entry name" value="GDHRDH"/>
</dbReference>
<proteinExistence type="predicted"/>
<dbReference type="GO" id="GO:0016491">
    <property type="term" value="F:oxidoreductase activity"/>
    <property type="evidence" value="ECO:0007669"/>
    <property type="project" value="UniProtKB-KW"/>
</dbReference>
<evidence type="ECO:0008006" key="4">
    <source>
        <dbReference type="Google" id="ProtNLM"/>
    </source>
</evidence>
<name>A0A100IRZ7_ASPNG</name>
<dbReference type="InterPro" id="IPR002347">
    <property type="entry name" value="SDR_fam"/>
</dbReference>
<dbReference type="SUPFAM" id="SSF51735">
    <property type="entry name" value="NAD(P)-binding Rossmann-fold domains"/>
    <property type="match status" value="1"/>
</dbReference>
<evidence type="ECO:0000313" key="3">
    <source>
        <dbReference type="Proteomes" id="UP000068243"/>
    </source>
</evidence>
<dbReference type="Gene3D" id="3.40.50.720">
    <property type="entry name" value="NAD(P)-binding Rossmann-like Domain"/>
    <property type="match status" value="1"/>
</dbReference>
<evidence type="ECO:0000256" key="1">
    <source>
        <dbReference type="ARBA" id="ARBA00023002"/>
    </source>
</evidence>
<dbReference type="AlphaFoldDB" id="A0A100IRZ7"/>
<dbReference type="Proteomes" id="UP000068243">
    <property type="component" value="Unassembled WGS sequence"/>
</dbReference>
<dbReference type="PANTHER" id="PTHR47534">
    <property type="entry name" value="YALI0E05731P"/>
    <property type="match status" value="1"/>
</dbReference>
<dbReference type="VEuPathDB" id="FungiDB:An18g01750"/>
<gene>
    <name evidence="2" type="ORF">ABL_08893</name>
</gene>
<accession>A0A100IRZ7</accession>
<organism evidence="2 3">
    <name type="scientific">Aspergillus niger</name>
    <dbReference type="NCBI Taxonomy" id="5061"/>
    <lineage>
        <taxon>Eukaryota</taxon>
        <taxon>Fungi</taxon>
        <taxon>Dikarya</taxon>
        <taxon>Ascomycota</taxon>
        <taxon>Pezizomycotina</taxon>
        <taxon>Eurotiomycetes</taxon>
        <taxon>Eurotiomycetidae</taxon>
        <taxon>Eurotiales</taxon>
        <taxon>Aspergillaceae</taxon>
        <taxon>Aspergillus</taxon>
        <taxon>Aspergillus subgen. Circumdati</taxon>
    </lineage>
</organism>
<dbReference type="InterPro" id="IPR036291">
    <property type="entry name" value="NAD(P)-bd_dom_sf"/>
</dbReference>
<dbReference type="OMA" id="APHIYLI"/>
<dbReference type="VEuPathDB" id="FungiDB:M747DRAFT_292559"/>
<dbReference type="Pfam" id="PF00106">
    <property type="entry name" value="adh_short"/>
    <property type="match status" value="1"/>
</dbReference>
<dbReference type="VEuPathDB" id="FungiDB:ASPNIDRAFT2_1188092"/>
<dbReference type="PaxDb" id="5061-CADANGAP00013552"/>
<comment type="caution">
    <text evidence="2">The sequence shown here is derived from an EMBL/GenBank/DDBJ whole genome shotgun (WGS) entry which is preliminary data.</text>
</comment>
<protein>
    <recommendedName>
        <fullName evidence="4">Short-chain dehydrogenases/reductase</fullName>
    </recommendedName>
</protein>
<reference evidence="3" key="1">
    <citation type="journal article" date="2016" name="Genome Announc.">
        <title>Draft genome sequence of Aspergillus niger strain An76.</title>
        <authorList>
            <person name="Gong W."/>
            <person name="Cheng Z."/>
            <person name="Zhang H."/>
            <person name="Liu L."/>
            <person name="Gao P."/>
            <person name="Wang L."/>
        </authorList>
    </citation>
    <scope>NUCLEOTIDE SEQUENCE [LARGE SCALE GENOMIC DNA]</scope>
    <source>
        <strain evidence="3">An76</strain>
    </source>
</reference>
<dbReference type="OrthoDB" id="2898509at2759"/>
<sequence length="331" mass="35538">MVAISEVRGQLPNIKNLGSGLVAVFVGGTSGIGLSTAREFTRYATAPHIYLIGRNEAQASEIISELRAVNQSATVDFIKSDISLLKNVDTTCREIAQKESKVNLLFLSAGILTTQGRTETTEGLDRKLSLHYYARMRFADNLLPLLNQAASSDRLARVVSVFSPGNEGKLIEDDLDLRSNYSLSNAAAHGCTMTSLYMAQLAAAHPNISWVHSRPGAVNTNVTRDFNPLLRGLTSALFVLTPLLSSVGLISVKESGERHAYAATSPLFAPRVKGVDTVGADGAKGSGAYRVDYDSSIVKAKSELVKGYLSSGVGKKVWEHTRDMYAKATGN</sequence>
<dbReference type="InterPro" id="IPR052228">
    <property type="entry name" value="Sec_Metab_Biosynth_Oxidored"/>
</dbReference>
<dbReference type="VEuPathDB" id="FungiDB:ATCC64974_110420"/>
<evidence type="ECO:0000313" key="2">
    <source>
        <dbReference type="EMBL" id="GAQ46232.1"/>
    </source>
</evidence>